<evidence type="ECO:0000313" key="2">
    <source>
        <dbReference type="Proteomes" id="UP001168990"/>
    </source>
</evidence>
<reference evidence="1" key="1">
    <citation type="journal article" date="2023" name="bioRxiv">
        <title>Scaffold-level genome assemblies of two parasitoid biocontrol wasps reveal the parthenogenesis mechanism and an associated novel virus.</title>
        <authorList>
            <person name="Inwood S."/>
            <person name="Skelly J."/>
            <person name="Guhlin J."/>
            <person name="Harrop T."/>
            <person name="Goldson S."/>
            <person name="Dearden P."/>
        </authorList>
    </citation>
    <scope>NUCLEOTIDE SEQUENCE</scope>
    <source>
        <strain evidence="1">Irish</strain>
        <tissue evidence="1">Whole body</tissue>
    </source>
</reference>
<name>A0AA39C7S4_9HYME</name>
<comment type="caution">
    <text evidence="1">The sequence shown here is derived from an EMBL/GenBank/DDBJ whole genome shotgun (WGS) entry which is preliminary data.</text>
</comment>
<evidence type="ECO:0000313" key="1">
    <source>
        <dbReference type="EMBL" id="KAK0159428.1"/>
    </source>
</evidence>
<gene>
    <name evidence="1" type="ORF">PV328_010306</name>
</gene>
<proteinExistence type="predicted"/>
<keyword evidence="2" id="KW-1185">Reference proteome</keyword>
<dbReference type="AlphaFoldDB" id="A0AA39C7S4"/>
<protein>
    <submittedName>
        <fullName evidence="1">Uncharacterized protein</fullName>
    </submittedName>
</protein>
<accession>A0AA39C7S4</accession>
<organism evidence="1 2">
    <name type="scientific">Microctonus aethiopoides</name>
    <dbReference type="NCBI Taxonomy" id="144406"/>
    <lineage>
        <taxon>Eukaryota</taxon>
        <taxon>Metazoa</taxon>
        <taxon>Ecdysozoa</taxon>
        <taxon>Arthropoda</taxon>
        <taxon>Hexapoda</taxon>
        <taxon>Insecta</taxon>
        <taxon>Pterygota</taxon>
        <taxon>Neoptera</taxon>
        <taxon>Endopterygota</taxon>
        <taxon>Hymenoptera</taxon>
        <taxon>Apocrita</taxon>
        <taxon>Ichneumonoidea</taxon>
        <taxon>Braconidae</taxon>
        <taxon>Euphorinae</taxon>
        <taxon>Microctonus</taxon>
    </lineage>
</organism>
<dbReference type="Proteomes" id="UP001168990">
    <property type="component" value="Unassembled WGS sequence"/>
</dbReference>
<reference evidence="1" key="2">
    <citation type="submission" date="2023-03" db="EMBL/GenBank/DDBJ databases">
        <authorList>
            <person name="Inwood S.N."/>
            <person name="Skelly J.G."/>
            <person name="Guhlin J."/>
            <person name="Harrop T.W.R."/>
            <person name="Goldson S.G."/>
            <person name="Dearden P.K."/>
        </authorList>
    </citation>
    <scope>NUCLEOTIDE SEQUENCE</scope>
    <source>
        <strain evidence="1">Irish</strain>
        <tissue evidence="1">Whole body</tissue>
    </source>
</reference>
<sequence length="303" mass="34807">MSIAFNGKSLKEYINFVFETLTTKTKLQPPMMIDCEELSTLEEIVMMTLIVCSTQFQDSIIAIGDRMITPENARENLEELVARRNPDLTVIDTLEIDPDKTMIFEKLSSQATNDMGWSVALLTWIDNLCKKVNTIILIETDFKDLKMNLRKKVKLPTTINKFFKLHIADILGGVNIFRSKIIKFIADNCLDENLTKSKEDNWYENWKGLGKSETATDYDWASDYVNVSNKVEQNDSVSVSENHIDFDCNTNLPESKSNQNDSVITFEKHDDHNYSATEKSKKREILNLNLCKKSNNENRNSAY</sequence>
<dbReference type="EMBL" id="JAQQBS010001424">
    <property type="protein sequence ID" value="KAK0159428.1"/>
    <property type="molecule type" value="Genomic_DNA"/>
</dbReference>